<evidence type="ECO:0000313" key="4">
    <source>
        <dbReference type="Proteomes" id="UP000001194"/>
    </source>
</evidence>
<gene>
    <name evidence="3" type="ORF">LACBIDRAFT_334272</name>
</gene>
<dbReference type="GeneID" id="6084724"/>
<protein>
    <submittedName>
        <fullName evidence="3">Predicted protein</fullName>
    </submittedName>
</protein>
<keyword evidence="2" id="KW-1133">Transmembrane helix</keyword>
<evidence type="ECO:0000256" key="2">
    <source>
        <dbReference type="SAM" id="Phobius"/>
    </source>
</evidence>
<dbReference type="HOGENOM" id="CLU_662340_0_0_1"/>
<keyword evidence="2" id="KW-0812">Transmembrane</keyword>
<organism evidence="4">
    <name type="scientific">Laccaria bicolor (strain S238N-H82 / ATCC MYA-4686)</name>
    <name type="common">Bicoloured deceiver</name>
    <name type="synonym">Laccaria laccata var. bicolor</name>
    <dbReference type="NCBI Taxonomy" id="486041"/>
    <lineage>
        <taxon>Eukaryota</taxon>
        <taxon>Fungi</taxon>
        <taxon>Dikarya</taxon>
        <taxon>Basidiomycota</taxon>
        <taxon>Agaricomycotina</taxon>
        <taxon>Agaricomycetes</taxon>
        <taxon>Agaricomycetidae</taxon>
        <taxon>Agaricales</taxon>
        <taxon>Agaricineae</taxon>
        <taxon>Hydnangiaceae</taxon>
        <taxon>Laccaria</taxon>
    </lineage>
</organism>
<feature type="transmembrane region" description="Helical" evidence="2">
    <location>
        <begin position="142"/>
        <end position="162"/>
    </location>
</feature>
<keyword evidence="4" id="KW-1185">Reference proteome</keyword>
<reference evidence="3 4" key="1">
    <citation type="journal article" date="2008" name="Nature">
        <title>The genome of Laccaria bicolor provides insights into mycorrhizal symbiosis.</title>
        <authorList>
            <person name="Martin F."/>
            <person name="Aerts A."/>
            <person name="Ahren D."/>
            <person name="Brun A."/>
            <person name="Danchin E.G.J."/>
            <person name="Duchaussoy F."/>
            <person name="Gibon J."/>
            <person name="Kohler A."/>
            <person name="Lindquist E."/>
            <person name="Pereda V."/>
            <person name="Salamov A."/>
            <person name="Shapiro H.J."/>
            <person name="Wuyts J."/>
            <person name="Blaudez D."/>
            <person name="Buee M."/>
            <person name="Brokstein P."/>
            <person name="Canbaeck B."/>
            <person name="Cohen D."/>
            <person name="Courty P.E."/>
            <person name="Coutinho P.M."/>
            <person name="Delaruelle C."/>
            <person name="Detter J.C."/>
            <person name="Deveau A."/>
            <person name="DiFazio S."/>
            <person name="Duplessis S."/>
            <person name="Fraissinet-Tachet L."/>
            <person name="Lucic E."/>
            <person name="Frey-Klett P."/>
            <person name="Fourrey C."/>
            <person name="Feussner I."/>
            <person name="Gay G."/>
            <person name="Grimwood J."/>
            <person name="Hoegger P.J."/>
            <person name="Jain P."/>
            <person name="Kilaru S."/>
            <person name="Labbe J."/>
            <person name="Lin Y.C."/>
            <person name="Legue V."/>
            <person name="Le Tacon F."/>
            <person name="Marmeisse R."/>
            <person name="Melayah D."/>
            <person name="Montanini B."/>
            <person name="Muratet M."/>
            <person name="Nehls U."/>
            <person name="Niculita-Hirzel H."/>
            <person name="Oudot-Le Secq M.P."/>
            <person name="Peter M."/>
            <person name="Quesneville H."/>
            <person name="Rajashekar B."/>
            <person name="Reich M."/>
            <person name="Rouhier N."/>
            <person name="Schmutz J."/>
            <person name="Yin T."/>
            <person name="Chalot M."/>
            <person name="Henrissat B."/>
            <person name="Kuees U."/>
            <person name="Lucas S."/>
            <person name="Van de Peer Y."/>
            <person name="Podila G.K."/>
            <person name="Polle A."/>
            <person name="Pukkila P.J."/>
            <person name="Richardson P.M."/>
            <person name="Rouze P."/>
            <person name="Sanders I.R."/>
            <person name="Stajich J.E."/>
            <person name="Tunlid A."/>
            <person name="Tuskan G."/>
            <person name="Grigoriev I.V."/>
        </authorList>
    </citation>
    <scope>NUCLEOTIDE SEQUENCE [LARGE SCALE GENOMIC DNA]</scope>
    <source>
        <strain evidence="4">S238N-H82 / ATCC MYA-4686</strain>
    </source>
</reference>
<dbReference type="Proteomes" id="UP000001194">
    <property type="component" value="Unassembled WGS sequence"/>
</dbReference>
<evidence type="ECO:0000256" key="1">
    <source>
        <dbReference type="SAM" id="MobiDB-lite"/>
    </source>
</evidence>
<feature type="compositionally biased region" description="Polar residues" evidence="1">
    <location>
        <begin position="30"/>
        <end position="41"/>
    </location>
</feature>
<feature type="region of interest" description="Disordered" evidence="1">
    <location>
        <begin position="30"/>
        <end position="62"/>
    </location>
</feature>
<keyword evidence="2" id="KW-0472">Membrane</keyword>
<feature type="transmembrane region" description="Helical" evidence="2">
    <location>
        <begin position="174"/>
        <end position="195"/>
    </location>
</feature>
<dbReference type="EMBL" id="DS547151">
    <property type="protein sequence ID" value="EDR00329.1"/>
    <property type="molecule type" value="Genomic_DNA"/>
</dbReference>
<evidence type="ECO:0000313" key="3">
    <source>
        <dbReference type="EMBL" id="EDR00329.1"/>
    </source>
</evidence>
<sequence length="415" mass="46811">MFADHEWIALATCGLRDGGRTYMRAQNWKSEGTVTRSSSRPLMTRQEPREMAPHPSKKWEKNSPLMHLDGSLKVRRLKVQGEHAGKMGAGNLQCVPHANLFVHCVIFHSTGCSWKIHHTILKGTNNLVSWHYFGTGSVNNRVLVIFLPMLLAVATVTDLSPMPSLCPSVAVLQSYLPLVNVMVVVVNLIVDVILISRMLPFIFQAFGWFDVNSIFYNPENDAAHYRSRRVQSKHQLSRCPHTPNISTSTSHLFPTYSMSLCLPLIQNQFFAFRGKLCGSGTASPHGADSTFCIPEHYLVAVNLSKPIILWQCGPDFLYSGKHHFILFKHRHSSSSLYASSRSILDCPDAIYCVPQNTLSLRRQVLSHMPDFMAHTFMSYCMNITILNCPDTIYRVPQNALSSRRQFMLSTNLLFA</sequence>
<dbReference type="RefSeq" id="XP_001889081.1">
    <property type="nucleotide sequence ID" value="XM_001889046.1"/>
</dbReference>
<name>B0DYP5_LACBS</name>
<proteinExistence type="predicted"/>
<dbReference type="KEGG" id="lbc:LACBIDRAFT_334272"/>
<dbReference type="AlphaFoldDB" id="B0DYP5"/>
<accession>B0DYP5</accession>
<dbReference type="InParanoid" id="B0DYP5"/>
<feature type="compositionally biased region" description="Basic and acidic residues" evidence="1">
    <location>
        <begin position="46"/>
        <end position="61"/>
    </location>
</feature>